<dbReference type="PANTHER" id="PTHR13812:SF19">
    <property type="entry name" value="KETIMINE REDUCTASE MU-CRYSTALLIN"/>
    <property type="match status" value="1"/>
</dbReference>
<proteinExistence type="predicted"/>
<protein>
    <submittedName>
        <fullName evidence="1">Unannotated protein</fullName>
    </submittedName>
</protein>
<organism evidence="1">
    <name type="scientific">freshwater metagenome</name>
    <dbReference type="NCBI Taxonomy" id="449393"/>
    <lineage>
        <taxon>unclassified sequences</taxon>
        <taxon>metagenomes</taxon>
        <taxon>ecological metagenomes</taxon>
    </lineage>
</organism>
<dbReference type="InterPro" id="IPR003462">
    <property type="entry name" value="ODC_Mu_crystall"/>
</dbReference>
<dbReference type="GO" id="GO:0005737">
    <property type="term" value="C:cytoplasm"/>
    <property type="evidence" value="ECO:0007669"/>
    <property type="project" value="TreeGrafter"/>
</dbReference>
<name>A0A6J6NBX4_9ZZZZ</name>
<dbReference type="SUPFAM" id="SSF51735">
    <property type="entry name" value="NAD(P)-binding Rossmann-fold domains"/>
    <property type="match status" value="1"/>
</dbReference>
<dbReference type="InterPro" id="IPR036291">
    <property type="entry name" value="NAD(P)-bd_dom_sf"/>
</dbReference>
<dbReference type="AlphaFoldDB" id="A0A6J6NBX4"/>
<dbReference type="Gene3D" id="3.30.1780.10">
    <property type="entry name" value="ornithine cyclodeaminase, domain 1"/>
    <property type="match status" value="1"/>
</dbReference>
<reference evidence="1" key="1">
    <citation type="submission" date="2020-05" db="EMBL/GenBank/DDBJ databases">
        <authorList>
            <person name="Chiriac C."/>
            <person name="Salcher M."/>
            <person name="Ghai R."/>
            <person name="Kavagutti S V."/>
        </authorList>
    </citation>
    <scope>NUCLEOTIDE SEQUENCE</scope>
</reference>
<dbReference type="PIRSF" id="PIRSF001439">
    <property type="entry name" value="CryM"/>
    <property type="match status" value="1"/>
</dbReference>
<evidence type="ECO:0000313" key="1">
    <source>
        <dbReference type="EMBL" id="CAB4682043.1"/>
    </source>
</evidence>
<dbReference type="EMBL" id="CAEZXP010000001">
    <property type="protein sequence ID" value="CAB4682043.1"/>
    <property type="molecule type" value="Genomic_DNA"/>
</dbReference>
<dbReference type="PANTHER" id="PTHR13812">
    <property type="entry name" value="KETIMINE REDUCTASE MU-CRYSTALLIN"/>
    <property type="match status" value="1"/>
</dbReference>
<gene>
    <name evidence="1" type="ORF">UFOPK2399_00005</name>
</gene>
<dbReference type="Gene3D" id="3.40.50.720">
    <property type="entry name" value="NAD(P)-binding Rossmann-like Domain"/>
    <property type="match status" value="1"/>
</dbReference>
<accession>A0A6J6NBX4</accession>
<sequence length="309" mass="32848">MPLYLTEADVTALLTPADAVAAVEGSFERLARGAIDNRPRQRMALEEGVFAVMSAVDHELGYAGVKSYAWLPGGTPFVVLLFSVADARLEAVIEADALGRLRTGAASGVAAKYLAREGATTLGVIGTGWQAGTQVECIRAAVPTIEKVVAYGRNADKLAAFCKEFNCVPGESHRQAGEQDIVVTVTTSKDPVLRGEWLKEGALVCAVGANDASRRELDNAVLERAAFVACDSREQSQIESGDLIEPVERGVLDWLEVHELQEVVSGEVQGRAADTDIVLFKSNGITAWDIAVGARVVELAREAGVGRDL</sequence>
<dbReference type="InterPro" id="IPR023401">
    <property type="entry name" value="ODC_N"/>
</dbReference>
<dbReference type="Pfam" id="PF02423">
    <property type="entry name" value="OCD_Mu_crystall"/>
    <property type="match status" value="1"/>
</dbReference>